<evidence type="ECO:0000313" key="3">
    <source>
        <dbReference type="Proteomes" id="UP000179807"/>
    </source>
</evidence>
<evidence type="ECO:0000256" key="1">
    <source>
        <dbReference type="SAM" id="MobiDB-lite"/>
    </source>
</evidence>
<protein>
    <submittedName>
        <fullName evidence="2">Uncharacterized protein</fullName>
    </submittedName>
</protein>
<proteinExistence type="predicted"/>
<sequence>MQLKEDEKGSSNFASQIKDHRKNLKIEFPEQIEQQLAIFALGILRKAAQEYATYGDDFKTEYRGPIEEKIKEMERVCDIAENNCLVNLIINNDNGSSDYSLDYDKDSMSDDSSS</sequence>
<dbReference type="RefSeq" id="XP_068356108.1">
    <property type="nucleotide sequence ID" value="XM_068506985.1"/>
</dbReference>
<dbReference type="EMBL" id="MLAK01000846">
    <property type="protein sequence ID" value="OHT02972.1"/>
    <property type="molecule type" value="Genomic_DNA"/>
</dbReference>
<reference evidence="2" key="1">
    <citation type="submission" date="2016-10" db="EMBL/GenBank/DDBJ databases">
        <authorList>
            <person name="Benchimol M."/>
            <person name="Almeida L.G."/>
            <person name="Vasconcelos A.T."/>
            <person name="Perreira-Neves A."/>
            <person name="Rosa I.A."/>
            <person name="Tasca T."/>
            <person name="Bogo M.R."/>
            <person name="de Souza W."/>
        </authorList>
    </citation>
    <scope>NUCLEOTIDE SEQUENCE [LARGE SCALE GENOMIC DNA]</scope>
    <source>
        <strain evidence="2">K</strain>
    </source>
</reference>
<keyword evidence="3" id="KW-1185">Reference proteome</keyword>
<dbReference type="VEuPathDB" id="TrichDB:TRFO_29802"/>
<organism evidence="2 3">
    <name type="scientific">Tritrichomonas foetus</name>
    <dbReference type="NCBI Taxonomy" id="1144522"/>
    <lineage>
        <taxon>Eukaryota</taxon>
        <taxon>Metamonada</taxon>
        <taxon>Parabasalia</taxon>
        <taxon>Tritrichomonadida</taxon>
        <taxon>Tritrichomonadidae</taxon>
        <taxon>Tritrichomonas</taxon>
    </lineage>
</organism>
<evidence type="ECO:0000313" key="2">
    <source>
        <dbReference type="EMBL" id="OHT02972.1"/>
    </source>
</evidence>
<feature type="region of interest" description="Disordered" evidence="1">
    <location>
        <begin position="92"/>
        <end position="114"/>
    </location>
</feature>
<comment type="caution">
    <text evidence="2">The sequence shown here is derived from an EMBL/GenBank/DDBJ whole genome shotgun (WGS) entry which is preliminary data.</text>
</comment>
<dbReference type="AlphaFoldDB" id="A0A1J4JZL4"/>
<accession>A0A1J4JZL4</accession>
<dbReference type="Proteomes" id="UP000179807">
    <property type="component" value="Unassembled WGS sequence"/>
</dbReference>
<name>A0A1J4JZL4_9EUKA</name>
<gene>
    <name evidence="2" type="ORF">TRFO_29802</name>
</gene>
<dbReference type="GeneID" id="94841689"/>